<organism evidence="1 2">
    <name type="scientific">Pontivivens ytuae</name>
    <dbReference type="NCBI Taxonomy" id="2789856"/>
    <lineage>
        <taxon>Bacteria</taxon>
        <taxon>Pseudomonadati</taxon>
        <taxon>Pseudomonadota</taxon>
        <taxon>Alphaproteobacteria</taxon>
        <taxon>Rhodobacterales</taxon>
        <taxon>Paracoccaceae</taxon>
        <taxon>Pontivivens</taxon>
    </lineage>
</organism>
<proteinExistence type="predicted"/>
<evidence type="ECO:0000313" key="1">
    <source>
        <dbReference type="EMBL" id="QPH53175.1"/>
    </source>
</evidence>
<dbReference type="RefSeq" id="WP_196102386.1">
    <property type="nucleotide sequence ID" value="NZ_CP064942.1"/>
</dbReference>
<evidence type="ECO:0000313" key="2">
    <source>
        <dbReference type="Proteomes" id="UP000594800"/>
    </source>
</evidence>
<sequence length="160" mass="17906">MIRTAVFASVLFALAACEPQGPEPLADAVLVKPTCYTVDLYDDPYGRNEIQPAKEGLPQTWNRYLGVWGNSAWNGQQCHEIYVTEVFQDGSAVVIDTTAPFGPLRAESHRRPGFINEAGNLVVFANGRRVVYFWEDGRLRGQRERTDGQFDQVLLSRKSA</sequence>
<dbReference type="Proteomes" id="UP000594800">
    <property type="component" value="Chromosome"/>
</dbReference>
<dbReference type="EMBL" id="CP064942">
    <property type="protein sequence ID" value="QPH53175.1"/>
    <property type="molecule type" value="Genomic_DNA"/>
</dbReference>
<evidence type="ECO:0008006" key="3">
    <source>
        <dbReference type="Google" id="ProtNLM"/>
    </source>
</evidence>
<dbReference type="KEGG" id="poz:I0K15_15405"/>
<reference evidence="1 2" key="1">
    <citation type="submission" date="2020-11" db="EMBL/GenBank/DDBJ databases">
        <title>Description of Pontivivens ytuae sp. nov. isolated from deep sea sediment of Mariana Trench.</title>
        <authorList>
            <person name="Wang Z."/>
            <person name="Sun Q.-L."/>
            <person name="Xu X.-D."/>
            <person name="Tang Y.-Z."/>
            <person name="Zhang J."/>
        </authorList>
    </citation>
    <scope>NUCLEOTIDE SEQUENCE [LARGE SCALE GENOMIC DNA]</scope>
    <source>
        <strain evidence="1 2">MT2928</strain>
    </source>
</reference>
<keyword evidence="2" id="KW-1185">Reference proteome</keyword>
<name>A0A7S9LR24_9RHOB</name>
<accession>A0A7S9LR24</accession>
<protein>
    <recommendedName>
        <fullName evidence="3">Lipoprotein</fullName>
    </recommendedName>
</protein>
<dbReference type="PROSITE" id="PS51257">
    <property type="entry name" value="PROKAR_LIPOPROTEIN"/>
    <property type="match status" value="1"/>
</dbReference>
<gene>
    <name evidence="1" type="ORF">I0K15_15405</name>
</gene>
<dbReference type="AlphaFoldDB" id="A0A7S9LR24"/>